<dbReference type="GO" id="GO:0016747">
    <property type="term" value="F:acyltransferase activity, transferring groups other than amino-acyl groups"/>
    <property type="evidence" value="ECO:0007669"/>
    <property type="project" value="InterPro"/>
</dbReference>
<keyword evidence="1" id="KW-0808">Transferase</keyword>
<keyword evidence="5" id="KW-1185">Reference proteome</keyword>
<reference evidence="4" key="1">
    <citation type="submission" date="2021-01" db="EMBL/GenBank/DDBJ databases">
        <title>Whole genome shotgun sequence of Rhizocola hellebori NBRC 109834.</title>
        <authorList>
            <person name="Komaki H."/>
            <person name="Tamura T."/>
        </authorList>
    </citation>
    <scope>NUCLEOTIDE SEQUENCE</scope>
    <source>
        <strain evidence="4">NBRC 109834</strain>
    </source>
</reference>
<accession>A0A8J3QII4</accession>
<dbReference type="InterPro" id="IPR016181">
    <property type="entry name" value="Acyl_CoA_acyltransferase"/>
</dbReference>
<dbReference type="SUPFAM" id="SSF55729">
    <property type="entry name" value="Acyl-CoA N-acyltransferases (Nat)"/>
    <property type="match status" value="2"/>
</dbReference>
<proteinExistence type="predicted"/>
<evidence type="ECO:0000259" key="3">
    <source>
        <dbReference type="PROSITE" id="PS51186"/>
    </source>
</evidence>
<dbReference type="InterPro" id="IPR050832">
    <property type="entry name" value="Bact_Acetyltransf"/>
</dbReference>
<dbReference type="AlphaFoldDB" id="A0A8J3QII4"/>
<dbReference type="Proteomes" id="UP000612899">
    <property type="component" value="Unassembled WGS sequence"/>
</dbReference>
<dbReference type="PANTHER" id="PTHR43877">
    <property type="entry name" value="AMINOALKYLPHOSPHONATE N-ACETYLTRANSFERASE-RELATED-RELATED"/>
    <property type="match status" value="1"/>
</dbReference>
<name>A0A8J3QII4_9ACTN</name>
<evidence type="ECO:0000313" key="4">
    <source>
        <dbReference type="EMBL" id="GIH10282.1"/>
    </source>
</evidence>
<comment type="caution">
    <text evidence="4">The sequence shown here is derived from an EMBL/GenBank/DDBJ whole genome shotgun (WGS) entry which is preliminary data.</text>
</comment>
<organism evidence="4 5">
    <name type="scientific">Rhizocola hellebori</name>
    <dbReference type="NCBI Taxonomy" id="1392758"/>
    <lineage>
        <taxon>Bacteria</taxon>
        <taxon>Bacillati</taxon>
        <taxon>Actinomycetota</taxon>
        <taxon>Actinomycetes</taxon>
        <taxon>Micromonosporales</taxon>
        <taxon>Micromonosporaceae</taxon>
        <taxon>Rhizocola</taxon>
    </lineage>
</organism>
<evidence type="ECO:0000256" key="1">
    <source>
        <dbReference type="ARBA" id="ARBA00022679"/>
    </source>
</evidence>
<keyword evidence="2" id="KW-0012">Acyltransferase</keyword>
<dbReference type="EMBL" id="BONY01000089">
    <property type="protein sequence ID" value="GIH10282.1"/>
    <property type="molecule type" value="Genomic_DNA"/>
</dbReference>
<protein>
    <submittedName>
        <fullName evidence="4">GNAT family N-acetyltransferase</fullName>
    </submittedName>
</protein>
<evidence type="ECO:0000313" key="5">
    <source>
        <dbReference type="Proteomes" id="UP000612899"/>
    </source>
</evidence>
<dbReference type="Gene3D" id="3.40.630.30">
    <property type="match status" value="1"/>
</dbReference>
<sequence>MLTFKEVSLTDQALLEQWAATMTAIMSHDLPGFPPTTPRMAFLWQKFGRPGFRQEHFVAFDGEEPVGRLEISFPLLDNLKNAYLSIDVMPSVRRRGIGRQLYDLALERVKAAGRTTVLASTVWTLPGIEAHDGGAGPAFAEAMGLGCANLPEVMRRLDLSKLDNDALDAMYSKALAASEGYRLVQWGSHAPDELVEDIAYLDGRLIEDAPMGDLAIEPEKVDAERVRAHERAAESRGRIAFNTGAVHEESGRLVAWTCIAADGETPWHAWQNITIVDPQHRGHRLGALVKVANLRQVLQARPRLEVIDTSNAFVNSYMISINEEMGFRPIWAFQSWQREL</sequence>
<dbReference type="CDD" id="cd04301">
    <property type="entry name" value="NAT_SF"/>
    <property type="match status" value="1"/>
</dbReference>
<dbReference type="Pfam" id="PF00583">
    <property type="entry name" value="Acetyltransf_1"/>
    <property type="match status" value="1"/>
</dbReference>
<feature type="domain" description="N-acetyltransferase" evidence="3">
    <location>
        <begin position="2"/>
        <end position="207"/>
    </location>
</feature>
<dbReference type="PROSITE" id="PS51186">
    <property type="entry name" value="GNAT"/>
    <property type="match status" value="1"/>
</dbReference>
<dbReference type="InterPro" id="IPR000182">
    <property type="entry name" value="GNAT_dom"/>
</dbReference>
<evidence type="ECO:0000256" key="2">
    <source>
        <dbReference type="ARBA" id="ARBA00023315"/>
    </source>
</evidence>
<dbReference type="RefSeq" id="WP_203913996.1">
    <property type="nucleotide sequence ID" value="NZ_BONY01000089.1"/>
</dbReference>
<gene>
    <name evidence="4" type="ORF">Rhe02_83490</name>
</gene>